<dbReference type="EMBL" id="JACGCM010001497">
    <property type="protein sequence ID" value="KAF6154459.1"/>
    <property type="molecule type" value="Genomic_DNA"/>
</dbReference>
<protein>
    <submittedName>
        <fullName evidence="1">Uncharacterized protein</fullName>
    </submittedName>
</protein>
<dbReference type="Proteomes" id="UP000541444">
    <property type="component" value="Unassembled WGS sequence"/>
</dbReference>
<dbReference type="AlphaFoldDB" id="A0A7J7MHQ8"/>
<accession>A0A7J7MHQ8</accession>
<proteinExistence type="predicted"/>
<comment type="caution">
    <text evidence="1">The sequence shown here is derived from an EMBL/GenBank/DDBJ whole genome shotgun (WGS) entry which is preliminary data.</text>
</comment>
<sequence length="329" mass="37355">AFMLLYFGGVLFGNLKSWARLELCPITILENKAYTIDFGSAILGHLYCCLDQASKQEVKYIGGLFQLIEAQLEHRAVPYDPPKKLHCFPTSDVVRSLRAVGWIEAQHYIVGHHVDYDAYWRYVSHGALMSDIARYKNIDIPGLRALTNGVTFPHVEFLTVDFSTQETQIPPLRLGNYPGWIIELGSPHGTMWHTIPSIASTSTIDVPTGYDFFVMTQGIRKLTLDRTLDSEARHLHDDSRIIHLTMDLRCANGRHSQLNDYLDGESIGKMTKVKREYLRRGLHGGEVHGGGVRREGHMKCCVPYLMNFKVILDVFIDSSSEEEKEEDIE</sequence>
<evidence type="ECO:0000313" key="1">
    <source>
        <dbReference type="EMBL" id="KAF6154459.1"/>
    </source>
</evidence>
<organism evidence="1 2">
    <name type="scientific">Kingdonia uniflora</name>
    <dbReference type="NCBI Taxonomy" id="39325"/>
    <lineage>
        <taxon>Eukaryota</taxon>
        <taxon>Viridiplantae</taxon>
        <taxon>Streptophyta</taxon>
        <taxon>Embryophyta</taxon>
        <taxon>Tracheophyta</taxon>
        <taxon>Spermatophyta</taxon>
        <taxon>Magnoliopsida</taxon>
        <taxon>Ranunculales</taxon>
        <taxon>Circaeasteraceae</taxon>
        <taxon>Kingdonia</taxon>
    </lineage>
</organism>
<gene>
    <name evidence="1" type="ORF">GIB67_028351</name>
</gene>
<feature type="non-terminal residue" evidence="1">
    <location>
        <position position="1"/>
    </location>
</feature>
<reference evidence="1 2" key="1">
    <citation type="journal article" date="2020" name="IScience">
        <title>Genome Sequencing of the Endangered Kingdonia uniflora (Circaeasteraceae, Ranunculales) Reveals Potential Mechanisms of Evolutionary Specialization.</title>
        <authorList>
            <person name="Sun Y."/>
            <person name="Deng T."/>
            <person name="Zhang A."/>
            <person name="Moore M.J."/>
            <person name="Landis J.B."/>
            <person name="Lin N."/>
            <person name="Zhang H."/>
            <person name="Zhang X."/>
            <person name="Huang J."/>
            <person name="Zhang X."/>
            <person name="Sun H."/>
            <person name="Wang H."/>
        </authorList>
    </citation>
    <scope>NUCLEOTIDE SEQUENCE [LARGE SCALE GENOMIC DNA]</scope>
    <source>
        <strain evidence="1">TB1705</strain>
        <tissue evidence="1">Leaf</tissue>
    </source>
</reference>
<name>A0A7J7MHQ8_9MAGN</name>
<dbReference type="OrthoDB" id="1674198at2759"/>
<evidence type="ECO:0000313" key="2">
    <source>
        <dbReference type="Proteomes" id="UP000541444"/>
    </source>
</evidence>
<keyword evidence="2" id="KW-1185">Reference proteome</keyword>